<feature type="domain" description="C2H2-type" evidence="10">
    <location>
        <begin position="261"/>
        <end position="288"/>
    </location>
</feature>
<dbReference type="AlphaFoldDB" id="A0A3S1BUV4"/>
<name>A0A3S1BUV4_ELYCH</name>
<feature type="compositionally biased region" description="Gly residues" evidence="9">
    <location>
        <begin position="595"/>
        <end position="604"/>
    </location>
</feature>
<proteinExistence type="predicted"/>
<dbReference type="PROSITE" id="PS50157">
    <property type="entry name" value="ZINC_FINGER_C2H2_2"/>
    <property type="match status" value="5"/>
</dbReference>
<evidence type="ECO:0000313" key="12">
    <source>
        <dbReference type="Proteomes" id="UP000271974"/>
    </source>
</evidence>
<evidence type="ECO:0000256" key="9">
    <source>
        <dbReference type="SAM" id="MobiDB-lite"/>
    </source>
</evidence>
<keyword evidence="4 8" id="KW-0863">Zinc-finger</keyword>
<dbReference type="GO" id="GO:0003700">
    <property type="term" value="F:DNA-binding transcription factor activity"/>
    <property type="evidence" value="ECO:0007669"/>
    <property type="project" value="TreeGrafter"/>
</dbReference>
<evidence type="ECO:0000256" key="7">
    <source>
        <dbReference type="ARBA" id="ARBA00023242"/>
    </source>
</evidence>
<feature type="region of interest" description="Disordered" evidence="9">
    <location>
        <begin position="464"/>
        <end position="520"/>
    </location>
</feature>
<feature type="region of interest" description="Disordered" evidence="9">
    <location>
        <begin position="43"/>
        <end position="104"/>
    </location>
</feature>
<feature type="compositionally biased region" description="Low complexity" evidence="9">
    <location>
        <begin position="1"/>
        <end position="22"/>
    </location>
</feature>
<reference evidence="11 12" key="1">
    <citation type="submission" date="2019-01" db="EMBL/GenBank/DDBJ databases">
        <title>A draft genome assembly of the solar-powered sea slug Elysia chlorotica.</title>
        <authorList>
            <person name="Cai H."/>
            <person name="Li Q."/>
            <person name="Fang X."/>
            <person name="Li J."/>
            <person name="Curtis N.E."/>
            <person name="Altenburger A."/>
            <person name="Shibata T."/>
            <person name="Feng M."/>
            <person name="Maeda T."/>
            <person name="Schwartz J.A."/>
            <person name="Shigenobu S."/>
            <person name="Lundholm N."/>
            <person name="Nishiyama T."/>
            <person name="Yang H."/>
            <person name="Hasebe M."/>
            <person name="Li S."/>
            <person name="Pierce S.K."/>
            <person name="Wang J."/>
        </authorList>
    </citation>
    <scope>NUCLEOTIDE SEQUENCE [LARGE SCALE GENOMIC DNA]</scope>
    <source>
        <strain evidence="11">EC2010</strain>
        <tissue evidence="11">Whole organism of an adult</tissue>
    </source>
</reference>
<feature type="domain" description="C2H2-type" evidence="10">
    <location>
        <begin position="232"/>
        <end position="260"/>
    </location>
</feature>
<feature type="non-terminal residue" evidence="11">
    <location>
        <position position="1"/>
    </location>
</feature>
<dbReference type="Pfam" id="PF00096">
    <property type="entry name" value="zf-C2H2"/>
    <property type="match status" value="2"/>
</dbReference>
<keyword evidence="7" id="KW-0539">Nucleus</keyword>
<comment type="subcellular location">
    <subcellularLocation>
        <location evidence="1">Nucleus</location>
    </subcellularLocation>
</comment>
<dbReference type="GO" id="GO:0005634">
    <property type="term" value="C:nucleus"/>
    <property type="evidence" value="ECO:0007669"/>
    <property type="project" value="UniProtKB-SubCell"/>
</dbReference>
<feature type="compositionally biased region" description="Gly residues" evidence="9">
    <location>
        <begin position="481"/>
        <end position="492"/>
    </location>
</feature>
<dbReference type="SUPFAM" id="SSF57667">
    <property type="entry name" value="beta-beta-alpha zinc fingers"/>
    <property type="match status" value="4"/>
</dbReference>
<feature type="region of interest" description="Disordered" evidence="9">
    <location>
        <begin position="546"/>
        <end position="623"/>
    </location>
</feature>
<evidence type="ECO:0000259" key="10">
    <source>
        <dbReference type="PROSITE" id="PS50157"/>
    </source>
</evidence>
<dbReference type="GO" id="GO:0000978">
    <property type="term" value="F:RNA polymerase II cis-regulatory region sequence-specific DNA binding"/>
    <property type="evidence" value="ECO:0007669"/>
    <property type="project" value="TreeGrafter"/>
</dbReference>
<feature type="domain" description="C2H2-type" evidence="10">
    <location>
        <begin position="315"/>
        <end position="337"/>
    </location>
</feature>
<dbReference type="GO" id="GO:0006357">
    <property type="term" value="P:regulation of transcription by RNA polymerase II"/>
    <property type="evidence" value="ECO:0007669"/>
    <property type="project" value="TreeGrafter"/>
</dbReference>
<organism evidence="11 12">
    <name type="scientific">Elysia chlorotica</name>
    <name type="common">Eastern emerald elysia</name>
    <name type="synonym">Sea slug</name>
    <dbReference type="NCBI Taxonomy" id="188477"/>
    <lineage>
        <taxon>Eukaryota</taxon>
        <taxon>Metazoa</taxon>
        <taxon>Spiralia</taxon>
        <taxon>Lophotrochozoa</taxon>
        <taxon>Mollusca</taxon>
        <taxon>Gastropoda</taxon>
        <taxon>Heterobranchia</taxon>
        <taxon>Euthyneura</taxon>
        <taxon>Panpulmonata</taxon>
        <taxon>Sacoglossa</taxon>
        <taxon>Placobranchoidea</taxon>
        <taxon>Plakobranchidae</taxon>
        <taxon>Elysia</taxon>
    </lineage>
</organism>
<dbReference type="FunFam" id="3.30.160.60:FF:000100">
    <property type="entry name" value="Zinc finger 45-like"/>
    <property type="match status" value="1"/>
</dbReference>
<evidence type="ECO:0000256" key="6">
    <source>
        <dbReference type="ARBA" id="ARBA00023125"/>
    </source>
</evidence>
<feature type="compositionally biased region" description="Low complexity" evidence="9">
    <location>
        <begin position="54"/>
        <end position="75"/>
    </location>
</feature>
<evidence type="ECO:0000256" key="1">
    <source>
        <dbReference type="ARBA" id="ARBA00004123"/>
    </source>
</evidence>
<evidence type="ECO:0000313" key="11">
    <source>
        <dbReference type="EMBL" id="RUS89333.1"/>
    </source>
</evidence>
<evidence type="ECO:0000256" key="5">
    <source>
        <dbReference type="ARBA" id="ARBA00022833"/>
    </source>
</evidence>
<keyword evidence="6" id="KW-0238">DNA-binding</keyword>
<dbReference type="PANTHER" id="PTHR24404:SF114">
    <property type="entry name" value="KLUMPFUSS, ISOFORM B-RELATED"/>
    <property type="match status" value="1"/>
</dbReference>
<dbReference type="PANTHER" id="PTHR24404">
    <property type="entry name" value="ZINC FINGER PROTEIN"/>
    <property type="match status" value="1"/>
</dbReference>
<feature type="compositionally biased region" description="Low complexity" evidence="9">
    <location>
        <begin position="465"/>
        <end position="480"/>
    </location>
</feature>
<dbReference type="EMBL" id="RQTK01000058">
    <property type="protein sequence ID" value="RUS89333.1"/>
    <property type="molecule type" value="Genomic_DNA"/>
</dbReference>
<feature type="region of interest" description="Disordered" evidence="9">
    <location>
        <begin position="1"/>
        <end position="25"/>
    </location>
</feature>
<dbReference type="SMART" id="SM00355">
    <property type="entry name" value="ZnF_C2H2"/>
    <property type="match status" value="7"/>
</dbReference>
<dbReference type="InterPro" id="IPR013087">
    <property type="entry name" value="Znf_C2H2_type"/>
</dbReference>
<dbReference type="STRING" id="188477.A0A3S1BUV4"/>
<feature type="region of interest" description="Disordered" evidence="9">
    <location>
        <begin position="375"/>
        <end position="412"/>
    </location>
</feature>
<keyword evidence="2" id="KW-0479">Metal-binding</keyword>
<evidence type="ECO:0000256" key="4">
    <source>
        <dbReference type="ARBA" id="ARBA00022771"/>
    </source>
</evidence>
<gene>
    <name evidence="11" type="ORF">EGW08_002853</name>
</gene>
<dbReference type="Proteomes" id="UP000271974">
    <property type="component" value="Unassembled WGS sequence"/>
</dbReference>
<dbReference type="InterPro" id="IPR050589">
    <property type="entry name" value="Ikaros_C2H2-ZF"/>
</dbReference>
<feature type="compositionally biased region" description="Pro residues" evidence="9">
    <location>
        <begin position="80"/>
        <end position="96"/>
    </location>
</feature>
<comment type="caution">
    <text evidence="11">The sequence shown here is derived from an EMBL/GenBank/DDBJ whole genome shotgun (WGS) entry which is preliminary data.</text>
</comment>
<dbReference type="GO" id="GO:0008270">
    <property type="term" value="F:zinc ion binding"/>
    <property type="evidence" value="ECO:0007669"/>
    <property type="project" value="UniProtKB-KW"/>
</dbReference>
<dbReference type="InterPro" id="IPR036236">
    <property type="entry name" value="Znf_C2H2_sf"/>
</dbReference>
<feature type="domain" description="C2H2-type" evidence="10">
    <location>
        <begin position="694"/>
        <end position="721"/>
    </location>
</feature>
<sequence>DQHLQQLQQSIQQQQQQLHQQLAAGSSSINDLIGMLPQTAALGSSGAGGGGGQSAAASSSSGGSMSGPGEPLMSSHGEPPTHPSHPPHLPPPPTLPPHSQGNLPAHLAGIGGGIIRTLVPLGGPALTLVPLGGPALTLVHSGGLPSHSSHSGGLPSHSSHSGGLPSHSSHSPGHSSMHPHPSLLSPHSQDSLSQQGSLLHQSPGLMSSRMGLGMGLSPSLASISYTRVGDSYVCSLCGKTVVSKAAITRHIQLTHEKKKPFECNICHRRFGYKNILLEHQNIHFGIKPYACTMCDKRFAARSNLFQHRLLHMKPYCCYQCNKRFDREEQLQRHLKLHPTANVLSCSECPFTASNVEALNQHLQESHKLLTYDTRRHSSSFDSDGGDLPSQVMSLPSPTLTSPDNTKSSGLHGNLAGLDADPMRRIDSICSQLASRGGGAMGYHDGFQVKQEPLSPGSVRFPPDMAAPSSSHHFPPSASPSGGLGEPHFGHGGSPTSTISNPSGMGSGGGGMGLPRSSTAQHLSQFPSSMSRSYSSSAMADHSTEFYSGMGGAGGRKNTSPSSMEPARKYHHHQHTAHGASSPRGFMPPSRRGSSFGNGLGGMGPIGPLRHSSSSGGGAERVQSIADSTSNLSEFFSSLQGLVQRSQEIPELNVNISKPKITKEVGTQHTTTNLPGELPTLEDLLIYYESQGCLYRCQHCRISFEERGLYFLHKSLHGEMSPWQCSICQKICVDRNDFHLHFVNQQHRPEQVMH</sequence>
<accession>A0A3S1BUV4</accession>
<feature type="compositionally biased region" description="Polar residues" evidence="9">
    <location>
        <begin position="390"/>
        <end position="410"/>
    </location>
</feature>
<feature type="domain" description="C2H2-type" evidence="10">
    <location>
        <begin position="289"/>
        <end position="311"/>
    </location>
</feature>
<evidence type="ECO:0000256" key="2">
    <source>
        <dbReference type="ARBA" id="ARBA00022723"/>
    </source>
</evidence>
<keyword evidence="5" id="KW-0862">Zinc</keyword>
<keyword evidence="12" id="KW-1185">Reference proteome</keyword>
<dbReference type="PROSITE" id="PS00028">
    <property type="entry name" value="ZINC_FINGER_C2H2_1"/>
    <property type="match status" value="5"/>
</dbReference>
<protein>
    <recommendedName>
        <fullName evidence="10">C2H2-type domain-containing protein</fullName>
    </recommendedName>
</protein>
<keyword evidence="3" id="KW-0677">Repeat</keyword>
<evidence type="ECO:0000256" key="8">
    <source>
        <dbReference type="PROSITE-ProRule" id="PRU00042"/>
    </source>
</evidence>
<evidence type="ECO:0000256" key="3">
    <source>
        <dbReference type="ARBA" id="ARBA00022737"/>
    </source>
</evidence>
<dbReference type="OrthoDB" id="6077919at2759"/>
<feature type="region of interest" description="Disordered" evidence="9">
    <location>
        <begin position="142"/>
        <end position="204"/>
    </location>
</feature>
<dbReference type="Gene3D" id="3.30.160.60">
    <property type="entry name" value="Classic Zinc Finger"/>
    <property type="match status" value="3"/>
</dbReference>